<proteinExistence type="predicted"/>
<name>A0AAD6SCR2_9AGAR</name>
<dbReference type="Proteomes" id="UP001218188">
    <property type="component" value="Unassembled WGS sequence"/>
</dbReference>
<dbReference type="EMBL" id="JARJCM010000152">
    <property type="protein sequence ID" value="KAJ7025474.1"/>
    <property type="molecule type" value="Genomic_DNA"/>
</dbReference>
<organism evidence="2 3">
    <name type="scientific">Mycena alexandri</name>
    <dbReference type="NCBI Taxonomy" id="1745969"/>
    <lineage>
        <taxon>Eukaryota</taxon>
        <taxon>Fungi</taxon>
        <taxon>Dikarya</taxon>
        <taxon>Basidiomycota</taxon>
        <taxon>Agaricomycotina</taxon>
        <taxon>Agaricomycetes</taxon>
        <taxon>Agaricomycetidae</taxon>
        <taxon>Agaricales</taxon>
        <taxon>Marasmiineae</taxon>
        <taxon>Mycenaceae</taxon>
        <taxon>Mycena</taxon>
    </lineage>
</organism>
<evidence type="ECO:0000313" key="2">
    <source>
        <dbReference type="EMBL" id="KAJ7025474.1"/>
    </source>
</evidence>
<feature type="compositionally biased region" description="Basic residues" evidence="1">
    <location>
        <begin position="194"/>
        <end position="225"/>
    </location>
</feature>
<evidence type="ECO:0000313" key="3">
    <source>
        <dbReference type="Proteomes" id="UP001218188"/>
    </source>
</evidence>
<sequence>MRIRRNCACTCTRTRTLGTEASTEMSGSVLCIVFVPPRRPPFFIPLASSFRYRTLYHLSRYPFLFFFYLPLRIHPTPTPTPCSLPHSPRTPAVLRPRSRITPSARPLPLRPPRRLLCPFPFRLRLRLRTSPFHPVPLYGCTALLLLRSLLTRPRTPASACLRSVQVLPSPLYPPSARVRVRVRVQVQVQVQSRARPRRPNRQRGRGARRTFAKSRRIRAPRKRSGRGWTGPSARRRGRGTLPATVEMRQGVENGCRFRAKTRLRCRRLQRHRHPQCPGRPPRQALRMGMRAVLAMDTTTPALPPAR</sequence>
<accession>A0AAD6SCR2</accession>
<keyword evidence="3" id="KW-1185">Reference proteome</keyword>
<reference evidence="2" key="1">
    <citation type="submission" date="2023-03" db="EMBL/GenBank/DDBJ databases">
        <title>Massive genome expansion in bonnet fungi (Mycena s.s.) driven by repeated elements and novel gene families across ecological guilds.</title>
        <authorList>
            <consortium name="Lawrence Berkeley National Laboratory"/>
            <person name="Harder C.B."/>
            <person name="Miyauchi S."/>
            <person name="Viragh M."/>
            <person name="Kuo A."/>
            <person name="Thoen E."/>
            <person name="Andreopoulos B."/>
            <person name="Lu D."/>
            <person name="Skrede I."/>
            <person name="Drula E."/>
            <person name="Henrissat B."/>
            <person name="Morin E."/>
            <person name="Kohler A."/>
            <person name="Barry K."/>
            <person name="LaButti K."/>
            <person name="Morin E."/>
            <person name="Salamov A."/>
            <person name="Lipzen A."/>
            <person name="Mereny Z."/>
            <person name="Hegedus B."/>
            <person name="Baldrian P."/>
            <person name="Stursova M."/>
            <person name="Weitz H."/>
            <person name="Taylor A."/>
            <person name="Grigoriev I.V."/>
            <person name="Nagy L.G."/>
            <person name="Martin F."/>
            <person name="Kauserud H."/>
        </authorList>
    </citation>
    <scope>NUCLEOTIDE SEQUENCE</scope>
    <source>
        <strain evidence="2">CBHHK200</strain>
    </source>
</reference>
<gene>
    <name evidence="2" type="ORF">C8F04DRAFT_1128140</name>
</gene>
<dbReference type="AlphaFoldDB" id="A0AAD6SCR2"/>
<evidence type="ECO:0000256" key="1">
    <source>
        <dbReference type="SAM" id="MobiDB-lite"/>
    </source>
</evidence>
<feature type="region of interest" description="Disordered" evidence="1">
    <location>
        <begin position="190"/>
        <end position="238"/>
    </location>
</feature>
<comment type="caution">
    <text evidence="2">The sequence shown here is derived from an EMBL/GenBank/DDBJ whole genome shotgun (WGS) entry which is preliminary data.</text>
</comment>
<protein>
    <submittedName>
        <fullName evidence="2">Uncharacterized protein</fullName>
    </submittedName>
</protein>